<dbReference type="RefSeq" id="WP_055154679.1">
    <property type="nucleotide sequence ID" value="NZ_CYZU01000045.1"/>
</dbReference>
<accession>A0A174J9N1</accession>
<feature type="domain" description="HTH lacI-type" evidence="4">
    <location>
        <begin position="3"/>
        <end position="58"/>
    </location>
</feature>
<dbReference type="CDD" id="cd01392">
    <property type="entry name" value="HTH_LacI"/>
    <property type="match status" value="1"/>
</dbReference>
<evidence type="ECO:0000256" key="2">
    <source>
        <dbReference type="ARBA" id="ARBA00023125"/>
    </source>
</evidence>
<sequence>MQVTIKDIARECGVSVATVSMALSSKKTRVSEKTKAKVIEVARKYNYQPNNAAVSLVNKKSKLIGIVFNDLRNTHISSLFMEINNVFEKRGYSLVCHIIEDDGAVECDLIRNVGAGNISALIWAKSLEKYTDEEKKKLNDAMLQLDVPVMTMDNYGFACEGTDVVFDYRQGGYIATKHLIDYGHRRIGCVAGKKNYQVTQERLEGYKMALEEAGIFYDEELVVYGDYTMNSGYMLFPYIMGKKVTAIFSMNDEMAFGIYRAARMYGVGIPEDVSVVGFDNVPFADVMQVPLTTIGIPVEEMGKYIGERTMELIECTEKKGRNVREYKPQLLLRGSTKKI</sequence>
<dbReference type="PANTHER" id="PTHR30146">
    <property type="entry name" value="LACI-RELATED TRANSCRIPTIONAL REPRESSOR"/>
    <property type="match status" value="1"/>
</dbReference>
<dbReference type="PROSITE" id="PS50932">
    <property type="entry name" value="HTH_LACI_2"/>
    <property type="match status" value="1"/>
</dbReference>
<keyword evidence="3" id="KW-0804">Transcription</keyword>
<proteinExistence type="predicted"/>
<dbReference type="SUPFAM" id="SSF47413">
    <property type="entry name" value="lambda repressor-like DNA-binding domains"/>
    <property type="match status" value="1"/>
</dbReference>
<dbReference type="CDD" id="cd06267">
    <property type="entry name" value="PBP1_LacI_sugar_binding-like"/>
    <property type="match status" value="1"/>
</dbReference>
<dbReference type="Proteomes" id="UP000095544">
    <property type="component" value="Unassembled WGS sequence"/>
</dbReference>
<dbReference type="SMART" id="SM00354">
    <property type="entry name" value="HTH_LACI"/>
    <property type="match status" value="1"/>
</dbReference>
<dbReference type="AlphaFoldDB" id="A0A174J9N1"/>
<dbReference type="GO" id="GO:0000976">
    <property type="term" value="F:transcription cis-regulatory region binding"/>
    <property type="evidence" value="ECO:0007669"/>
    <property type="project" value="TreeGrafter"/>
</dbReference>
<dbReference type="InterPro" id="IPR046335">
    <property type="entry name" value="LacI/GalR-like_sensor"/>
</dbReference>
<dbReference type="STRING" id="39482.ERS852491_03812"/>
<dbReference type="PANTHER" id="PTHR30146:SF109">
    <property type="entry name" value="HTH-TYPE TRANSCRIPTIONAL REGULATOR GALS"/>
    <property type="match status" value="1"/>
</dbReference>
<dbReference type="OrthoDB" id="9775106at2"/>
<evidence type="ECO:0000256" key="3">
    <source>
        <dbReference type="ARBA" id="ARBA00023163"/>
    </source>
</evidence>
<dbReference type="InterPro" id="IPR000843">
    <property type="entry name" value="HTH_LacI"/>
</dbReference>
<evidence type="ECO:0000256" key="1">
    <source>
        <dbReference type="ARBA" id="ARBA00023015"/>
    </source>
</evidence>
<gene>
    <name evidence="5" type="primary">degA_8</name>
    <name evidence="5" type="ORF">ERS852491_03812</name>
</gene>
<keyword evidence="1" id="KW-0805">Transcription regulation</keyword>
<dbReference type="Gene3D" id="1.10.260.40">
    <property type="entry name" value="lambda repressor-like DNA-binding domains"/>
    <property type="match status" value="1"/>
</dbReference>
<dbReference type="GO" id="GO:0003700">
    <property type="term" value="F:DNA-binding transcription factor activity"/>
    <property type="evidence" value="ECO:0007669"/>
    <property type="project" value="TreeGrafter"/>
</dbReference>
<dbReference type="InterPro" id="IPR010982">
    <property type="entry name" value="Lambda_DNA-bd_dom_sf"/>
</dbReference>
<evidence type="ECO:0000313" key="5">
    <source>
        <dbReference type="EMBL" id="CUO94986.1"/>
    </source>
</evidence>
<protein>
    <submittedName>
        <fullName evidence="5">Degradation activator</fullName>
    </submittedName>
</protein>
<dbReference type="Gene3D" id="3.40.50.2300">
    <property type="match status" value="2"/>
</dbReference>
<dbReference type="Pfam" id="PF00356">
    <property type="entry name" value="LacI"/>
    <property type="match status" value="1"/>
</dbReference>
<dbReference type="SUPFAM" id="SSF53822">
    <property type="entry name" value="Periplasmic binding protein-like I"/>
    <property type="match status" value="1"/>
</dbReference>
<dbReference type="EMBL" id="CYZU01000045">
    <property type="protein sequence ID" value="CUO94986.1"/>
    <property type="molecule type" value="Genomic_DNA"/>
</dbReference>
<dbReference type="Pfam" id="PF13377">
    <property type="entry name" value="Peripla_BP_3"/>
    <property type="match status" value="1"/>
</dbReference>
<evidence type="ECO:0000313" key="6">
    <source>
        <dbReference type="Proteomes" id="UP000095544"/>
    </source>
</evidence>
<name>A0A174J9N1_9FIRM</name>
<evidence type="ECO:0000259" key="4">
    <source>
        <dbReference type="PROSITE" id="PS50932"/>
    </source>
</evidence>
<dbReference type="InterPro" id="IPR028082">
    <property type="entry name" value="Peripla_BP_I"/>
</dbReference>
<reference evidence="5 6" key="1">
    <citation type="submission" date="2015-09" db="EMBL/GenBank/DDBJ databases">
        <authorList>
            <consortium name="Pathogen Informatics"/>
        </authorList>
    </citation>
    <scope>NUCLEOTIDE SEQUENCE [LARGE SCALE GENOMIC DNA]</scope>
    <source>
        <strain evidence="5 6">2789STDY5834876</strain>
    </source>
</reference>
<keyword evidence="2" id="KW-0238">DNA-binding</keyword>
<organism evidence="5 6">
    <name type="scientific">Faecalicatena contorta</name>
    <dbReference type="NCBI Taxonomy" id="39482"/>
    <lineage>
        <taxon>Bacteria</taxon>
        <taxon>Bacillati</taxon>
        <taxon>Bacillota</taxon>
        <taxon>Clostridia</taxon>
        <taxon>Lachnospirales</taxon>
        <taxon>Lachnospiraceae</taxon>
        <taxon>Faecalicatena</taxon>
    </lineage>
</organism>